<dbReference type="EMBL" id="CP036272">
    <property type="protein sequence ID" value="QDT58117.1"/>
    <property type="molecule type" value="Genomic_DNA"/>
</dbReference>
<dbReference type="AlphaFoldDB" id="A0A517SPR3"/>
<reference evidence="2 3" key="1">
    <citation type="submission" date="2019-02" db="EMBL/GenBank/DDBJ databases">
        <title>Deep-cultivation of Planctomycetes and their phenomic and genomic characterization uncovers novel biology.</title>
        <authorList>
            <person name="Wiegand S."/>
            <person name="Jogler M."/>
            <person name="Boedeker C."/>
            <person name="Pinto D."/>
            <person name="Vollmers J."/>
            <person name="Rivas-Marin E."/>
            <person name="Kohn T."/>
            <person name="Peeters S.H."/>
            <person name="Heuer A."/>
            <person name="Rast P."/>
            <person name="Oberbeckmann S."/>
            <person name="Bunk B."/>
            <person name="Jeske O."/>
            <person name="Meyerdierks A."/>
            <person name="Storesund J.E."/>
            <person name="Kallscheuer N."/>
            <person name="Luecker S."/>
            <person name="Lage O.M."/>
            <person name="Pohl T."/>
            <person name="Merkel B.J."/>
            <person name="Hornburger P."/>
            <person name="Mueller R.-W."/>
            <person name="Bruemmer F."/>
            <person name="Labrenz M."/>
            <person name="Spormann A.M."/>
            <person name="Op den Camp H."/>
            <person name="Overmann J."/>
            <person name="Amann R."/>
            <person name="Jetten M.S.M."/>
            <person name="Mascher T."/>
            <person name="Medema M.H."/>
            <person name="Devos D.P."/>
            <person name="Kaster A.-K."/>
            <person name="Ovreas L."/>
            <person name="Rohde M."/>
            <person name="Galperin M.Y."/>
            <person name="Jogler C."/>
        </authorList>
    </citation>
    <scope>NUCLEOTIDE SEQUENCE [LARGE SCALE GENOMIC DNA]</scope>
    <source>
        <strain evidence="2 3">SV_7m_r</strain>
    </source>
</reference>
<dbReference type="SFLD" id="SFLDG01018">
    <property type="entry name" value="Squalene/Phytoene_Synthase_Lik"/>
    <property type="match status" value="1"/>
</dbReference>
<dbReference type="Proteomes" id="UP000315003">
    <property type="component" value="Chromosome"/>
</dbReference>
<dbReference type="GO" id="GO:0016114">
    <property type="term" value="P:terpenoid biosynthetic process"/>
    <property type="evidence" value="ECO:0007669"/>
    <property type="project" value="UniProtKB-ARBA"/>
</dbReference>
<dbReference type="InterPro" id="IPR008949">
    <property type="entry name" value="Isoprenoid_synthase_dom_sf"/>
</dbReference>
<feature type="region of interest" description="Disordered" evidence="1">
    <location>
        <begin position="317"/>
        <end position="344"/>
    </location>
</feature>
<dbReference type="CDD" id="cd00683">
    <property type="entry name" value="Trans_IPPS_HH"/>
    <property type="match status" value="1"/>
</dbReference>
<dbReference type="Gene3D" id="1.10.600.10">
    <property type="entry name" value="Farnesyl Diphosphate Synthase"/>
    <property type="match status" value="1"/>
</dbReference>
<keyword evidence="3" id="KW-1185">Reference proteome</keyword>
<dbReference type="SFLD" id="SFLDG01212">
    <property type="entry name" value="Phytoene_synthase_like"/>
    <property type="match status" value="1"/>
</dbReference>
<dbReference type="Pfam" id="PF00494">
    <property type="entry name" value="SQS_PSY"/>
    <property type="match status" value="1"/>
</dbReference>
<dbReference type="GO" id="GO:0051996">
    <property type="term" value="F:squalene synthase [NAD(P)H] activity"/>
    <property type="evidence" value="ECO:0007669"/>
    <property type="project" value="InterPro"/>
</dbReference>
<dbReference type="SUPFAM" id="SSF48576">
    <property type="entry name" value="Terpenoid synthases"/>
    <property type="match status" value="1"/>
</dbReference>
<dbReference type="GO" id="GO:0004311">
    <property type="term" value="F:geranylgeranyl diphosphate synthase activity"/>
    <property type="evidence" value="ECO:0007669"/>
    <property type="project" value="InterPro"/>
</dbReference>
<evidence type="ECO:0000313" key="3">
    <source>
        <dbReference type="Proteomes" id="UP000315003"/>
    </source>
</evidence>
<dbReference type="InterPro" id="IPR044843">
    <property type="entry name" value="Trans_IPPS_bact-type"/>
</dbReference>
<sequence length="344" mass="39942">MNLPQSYRSVRRITRRSGSNFYRSFALLAKEKRSAMEALYAFSRITDDLGDCNQPLALRNRWLEHWRQATALNLIRNPNSDQVLLPPGLPDRTDDWPIDLVSHAQQIMPALADTVQRFNIPSRYLLEIIDGVVADQQKTRFDTFEQLEHYCYLVASSVGLACLHIWGFRDPLPEQAAIDCGVAFQLTNIVRDISEDAQRGRIYLPRQHYAQHGLHEDDLLHPRQDDRLACLIEDELKRAEALYLSGWEVYHSLEPDGQRVFSMMWRTYRKLLERLKENPRQIVTRRIRLTFLDRLTMAANHFIPPLYRRLPCPPNELNASNPASTVVRSQATPNDTTPKNKDQQ</sequence>
<dbReference type="SFLD" id="SFLDS00005">
    <property type="entry name" value="Isoprenoid_Synthase_Type_I"/>
    <property type="match status" value="1"/>
</dbReference>
<feature type="compositionally biased region" description="Polar residues" evidence="1">
    <location>
        <begin position="317"/>
        <end position="337"/>
    </location>
</feature>
<proteinExistence type="predicted"/>
<evidence type="ECO:0000313" key="2">
    <source>
        <dbReference type="EMBL" id="QDT58117.1"/>
    </source>
</evidence>
<accession>A0A517SPR3</accession>
<evidence type="ECO:0000256" key="1">
    <source>
        <dbReference type="SAM" id="MobiDB-lite"/>
    </source>
</evidence>
<dbReference type="InterPro" id="IPR002060">
    <property type="entry name" value="Squ/phyt_synthse"/>
</dbReference>
<organism evidence="2 3">
    <name type="scientific">Stieleria bergensis</name>
    <dbReference type="NCBI Taxonomy" id="2528025"/>
    <lineage>
        <taxon>Bacteria</taxon>
        <taxon>Pseudomonadati</taxon>
        <taxon>Planctomycetota</taxon>
        <taxon>Planctomycetia</taxon>
        <taxon>Pirellulales</taxon>
        <taxon>Pirellulaceae</taxon>
        <taxon>Stieleria</taxon>
    </lineage>
</organism>
<name>A0A517SPR3_9BACT</name>
<dbReference type="InterPro" id="IPR033904">
    <property type="entry name" value="Trans_IPPS_HH"/>
</dbReference>
<dbReference type="PANTHER" id="PTHR31480">
    <property type="entry name" value="BIFUNCTIONAL LYCOPENE CYCLASE/PHYTOENE SYNTHASE"/>
    <property type="match status" value="1"/>
</dbReference>
<gene>
    <name evidence="2" type="primary">crtB_1</name>
    <name evidence="2" type="ORF">SV7mr_06060</name>
</gene>
<protein>
    <submittedName>
        <fullName evidence="2">All-trans-phytoene synthase</fullName>
    </submittedName>
</protein>